<keyword evidence="1" id="KW-0472">Membrane</keyword>
<feature type="transmembrane region" description="Helical" evidence="1">
    <location>
        <begin position="34"/>
        <end position="56"/>
    </location>
</feature>
<evidence type="ECO:0000313" key="2">
    <source>
        <dbReference type="EMBL" id="GAA3841506.1"/>
    </source>
</evidence>
<evidence type="ECO:0000256" key="1">
    <source>
        <dbReference type="SAM" id="Phobius"/>
    </source>
</evidence>
<accession>A0ABP7JD34</accession>
<evidence type="ECO:0008006" key="4">
    <source>
        <dbReference type="Google" id="ProtNLM"/>
    </source>
</evidence>
<dbReference type="Proteomes" id="UP001500888">
    <property type="component" value="Unassembled WGS sequence"/>
</dbReference>
<keyword evidence="1" id="KW-0812">Transmembrane</keyword>
<reference evidence="3" key="1">
    <citation type="journal article" date="2019" name="Int. J. Syst. Evol. Microbiol.">
        <title>The Global Catalogue of Microorganisms (GCM) 10K type strain sequencing project: providing services to taxonomists for standard genome sequencing and annotation.</title>
        <authorList>
            <consortium name="The Broad Institute Genomics Platform"/>
            <consortium name="The Broad Institute Genome Sequencing Center for Infectious Disease"/>
            <person name="Wu L."/>
            <person name="Ma J."/>
        </authorList>
    </citation>
    <scope>NUCLEOTIDE SEQUENCE [LARGE SCALE GENOMIC DNA]</scope>
    <source>
        <strain evidence="3">JCM 16908</strain>
    </source>
</reference>
<organism evidence="2 3">
    <name type="scientific">Sphaerisporangium flaviroseum</name>
    <dbReference type="NCBI Taxonomy" id="509199"/>
    <lineage>
        <taxon>Bacteria</taxon>
        <taxon>Bacillati</taxon>
        <taxon>Actinomycetota</taxon>
        <taxon>Actinomycetes</taxon>
        <taxon>Streptosporangiales</taxon>
        <taxon>Streptosporangiaceae</taxon>
        <taxon>Sphaerisporangium</taxon>
    </lineage>
</organism>
<sequence>MSSKDFPPVLGPEIQRRLGPLVAEHQPSTGGSGALTVLLSGIGAGAIGLLVMWAALATEIRLLALFGLLIFLIGPVMLILSVKTALQGSQHYYLHAGGLVRVQNRKPTVVTWPEVAALRKRRAAKEVATLDITRDTVMGYKVTLKDGSGFLFVVSDIQEAQARFCARLDQLATGAGVPISG</sequence>
<name>A0ABP7JD34_9ACTN</name>
<feature type="transmembrane region" description="Helical" evidence="1">
    <location>
        <begin position="62"/>
        <end position="82"/>
    </location>
</feature>
<protein>
    <recommendedName>
        <fullName evidence="4">PH domain-containing protein</fullName>
    </recommendedName>
</protein>
<gene>
    <name evidence="2" type="ORF">GCM10022226_74970</name>
</gene>
<comment type="caution">
    <text evidence="2">The sequence shown here is derived from an EMBL/GenBank/DDBJ whole genome shotgun (WGS) entry which is preliminary data.</text>
</comment>
<keyword evidence="3" id="KW-1185">Reference proteome</keyword>
<dbReference type="EMBL" id="BAAAZR010000052">
    <property type="protein sequence ID" value="GAA3841506.1"/>
    <property type="molecule type" value="Genomic_DNA"/>
</dbReference>
<keyword evidence="1" id="KW-1133">Transmembrane helix</keyword>
<evidence type="ECO:0000313" key="3">
    <source>
        <dbReference type="Proteomes" id="UP001500888"/>
    </source>
</evidence>
<proteinExistence type="predicted"/>
<dbReference type="RefSeq" id="WP_344951987.1">
    <property type="nucleotide sequence ID" value="NZ_BAAAZR010000052.1"/>
</dbReference>